<dbReference type="EMBL" id="JAEUBE010000199">
    <property type="protein sequence ID" value="KAH3666815.1"/>
    <property type="molecule type" value="Genomic_DNA"/>
</dbReference>
<gene>
    <name evidence="1" type="ORF">OGAPHI_003264</name>
</gene>
<reference evidence="1" key="1">
    <citation type="journal article" date="2021" name="Open Biol.">
        <title>Shared evolutionary footprints suggest mitochondrial oxidative damage underlies multiple complex I losses in fungi.</title>
        <authorList>
            <person name="Schikora-Tamarit M.A."/>
            <person name="Marcet-Houben M."/>
            <person name="Nosek J."/>
            <person name="Gabaldon T."/>
        </authorList>
    </citation>
    <scope>NUCLEOTIDE SEQUENCE</scope>
    <source>
        <strain evidence="1">CBS6075</strain>
    </source>
</reference>
<reference evidence="1" key="2">
    <citation type="submission" date="2021-01" db="EMBL/GenBank/DDBJ databases">
        <authorList>
            <person name="Schikora-Tamarit M.A."/>
        </authorList>
    </citation>
    <scope>NUCLEOTIDE SEQUENCE</scope>
    <source>
        <strain evidence="1">CBS6075</strain>
    </source>
</reference>
<proteinExistence type="predicted"/>
<dbReference type="RefSeq" id="XP_046061771.1">
    <property type="nucleotide sequence ID" value="XM_046204224.1"/>
</dbReference>
<evidence type="ECO:0000313" key="2">
    <source>
        <dbReference type="Proteomes" id="UP000769157"/>
    </source>
</evidence>
<dbReference type="AlphaFoldDB" id="A0A9P8T678"/>
<organism evidence="1 2">
    <name type="scientific">Ogataea philodendri</name>
    <dbReference type="NCBI Taxonomy" id="1378263"/>
    <lineage>
        <taxon>Eukaryota</taxon>
        <taxon>Fungi</taxon>
        <taxon>Dikarya</taxon>
        <taxon>Ascomycota</taxon>
        <taxon>Saccharomycotina</taxon>
        <taxon>Pichiomycetes</taxon>
        <taxon>Pichiales</taxon>
        <taxon>Pichiaceae</taxon>
        <taxon>Ogataea</taxon>
    </lineage>
</organism>
<sequence length="162" mass="18513">MQERRSDLLQEQLSHCTGELWSDLLWFHRNVQLWSLASLVRSDGTSQQLTQSGLSGTVFSHHDNDLTVGELSSLHSELEISLGLNHGWVRKGVCLIHNHLVGSISESKLQRLGSEPQVFCWNVTVKEDVNTFSDRCWKSHHTVHGWNTVKNANKVRQVIQHR</sequence>
<keyword evidence="2" id="KW-1185">Reference proteome</keyword>
<dbReference type="Proteomes" id="UP000769157">
    <property type="component" value="Unassembled WGS sequence"/>
</dbReference>
<comment type="caution">
    <text evidence="1">The sequence shown here is derived from an EMBL/GenBank/DDBJ whole genome shotgun (WGS) entry which is preliminary data.</text>
</comment>
<evidence type="ECO:0000313" key="1">
    <source>
        <dbReference type="EMBL" id="KAH3666815.1"/>
    </source>
</evidence>
<protein>
    <submittedName>
        <fullName evidence="1">Uncharacterized protein</fullName>
    </submittedName>
</protein>
<name>A0A9P8T678_9ASCO</name>
<dbReference type="GeneID" id="70235231"/>
<accession>A0A9P8T678</accession>